<dbReference type="SUPFAM" id="SSF52799">
    <property type="entry name" value="(Phosphotyrosine protein) phosphatases II"/>
    <property type="match status" value="1"/>
</dbReference>
<evidence type="ECO:0000313" key="2">
    <source>
        <dbReference type="Proteomes" id="UP000431533"/>
    </source>
</evidence>
<comment type="caution">
    <text evidence="1">The sequence shown here is derived from an EMBL/GenBank/DDBJ whole genome shotgun (WGS) entry which is preliminary data.</text>
</comment>
<organism evidence="1 2">
    <name type="scientific">Lachnellula hyalina</name>
    <dbReference type="NCBI Taxonomy" id="1316788"/>
    <lineage>
        <taxon>Eukaryota</taxon>
        <taxon>Fungi</taxon>
        <taxon>Dikarya</taxon>
        <taxon>Ascomycota</taxon>
        <taxon>Pezizomycotina</taxon>
        <taxon>Leotiomycetes</taxon>
        <taxon>Helotiales</taxon>
        <taxon>Lachnaceae</taxon>
        <taxon>Lachnellula</taxon>
    </lineage>
</organism>
<dbReference type="OrthoDB" id="449382at2759"/>
<evidence type="ECO:0000313" key="1">
    <source>
        <dbReference type="EMBL" id="TVY30677.1"/>
    </source>
</evidence>
<dbReference type="Pfam" id="PF13350">
    <property type="entry name" value="Y_phosphatase3"/>
    <property type="match status" value="1"/>
</dbReference>
<dbReference type="Proteomes" id="UP000431533">
    <property type="component" value="Unassembled WGS sequence"/>
</dbReference>
<proteinExistence type="predicted"/>
<name>A0A8H8RAN6_9HELO</name>
<dbReference type="PANTHER" id="PTHR31126">
    <property type="entry name" value="TYROSINE-PROTEIN PHOSPHATASE"/>
    <property type="match status" value="1"/>
</dbReference>
<dbReference type="PANTHER" id="PTHR31126:SF1">
    <property type="entry name" value="TYROSINE SPECIFIC PROTEIN PHOSPHATASES DOMAIN-CONTAINING PROTEIN"/>
    <property type="match status" value="1"/>
</dbReference>
<dbReference type="InterPro" id="IPR026893">
    <property type="entry name" value="Tyr/Ser_Pase_IphP-type"/>
</dbReference>
<protein>
    <submittedName>
        <fullName evidence="1">Tyrosine-protein phosphatase</fullName>
    </submittedName>
</protein>
<accession>A0A8H8RAN6</accession>
<dbReference type="GeneID" id="41981414"/>
<dbReference type="GO" id="GO:0004721">
    <property type="term" value="F:phosphoprotein phosphatase activity"/>
    <property type="evidence" value="ECO:0007669"/>
    <property type="project" value="InterPro"/>
</dbReference>
<sequence length="280" mass="30378">MTSDSDEARALQPPFIPIDGLTNFRDIGGWPIPSPSSAPSSASIRVRTGILYRGPDLTPLTPTGTSHLKSLHITTIFDLRSTPQISRAGGIKQIEGISRVWCPVFGEDEYTPEKAGMRYMQYCSPGTEGIVTAFLEILSRGALPAFRPILLHLASPSPEPCLIHCTTGNNRSGVFTGILLSLLGVSAEVVAREYALSELELRGSREAVVERLLGNPRFRDVVGGSRESARRMVGARGESMLHLLGRVEGEWGGAEGWVREVVGLSGEEIQRVRDGLTVRM</sequence>
<dbReference type="Gene3D" id="3.90.190.10">
    <property type="entry name" value="Protein tyrosine phosphatase superfamily"/>
    <property type="match status" value="1"/>
</dbReference>
<dbReference type="RefSeq" id="XP_031009463.1">
    <property type="nucleotide sequence ID" value="XM_031146200.1"/>
</dbReference>
<gene>
    <name evidence="1" type="primary">iphP_0</name>
    <name evidence="1" type="ORF">LHYA1_G001216</name>
</gene>
<dbReference type="InterPro" id="IPR029021">
    <property type="entry name" value="Prot-tyrosine_phosphatase-like"/>
</dbReference>
<reference evidence="1 2" key="1">
    <citation type="submission" date="2018-05" db="EMBL/GenBank/DDBJ databases">
        <title>Genome sequencing and assembly of the regulated plant pathogen Lachnellula willkommii and related sister species for the development of diagnostic species identification markers.</title>
        <authorList>
            <person name="Giroux E."/>
            <person name="Bilodeau G."/>
        </authorList>
    </citation>
    <scope>NUCLEOTIDE SEQUENCE [LARGE SCALE GENOMIC DNA]</scope>
    <source>
        <strain evidence="1 2">CBS 185.66</strain>
    </source>
</reference>
<dbReference type="InterPro" id="IPR016130">
    <property type="entry name" value="Tyr_Pase_AS"/>
</dbReference>
<dbReference type="PROSITE" id="PS00383">
    <property type="entry name" value="TYR_PHOSPHATASE_1"/>
    <property type="match status" value="1"/>
</dbReference>
<keyword evidence="2" id="KW-1185">Reference proteome</keyword>
<dbReference type="EMBL" id="QGMH01000005">
    <property type="protein sequence ID" value="TVY30677.1"/>
    <property type="molecule type" value="Genomic_DNA"/>
</dbReference>
<dbReference type="AlphaFoldDB" id="A0A8H8RAN6"/>